<accession>A0A2B7XRQ2</accession>
<dbReference type="InterPro" id="IPR003719">
    <property type="entry name" value="Phenazine_PhzF-like"/>
</dbReference>
<dbReference type="PANTHER" id="PTHR13774">
    <property type="entry name" value="PHENAZINE BIOSYNTHESIS PROTEIN"/>
    <property type="match status" value="1"/>
</dbReference>
<dbReference type="AlphaFoldDB" id="A0A2B7XRQ2"/>
<comment type="caution">
    <text evidence="2">The sequence shown here is derived from an EMBL/GenBank/DDBJ whole genome shotgun (WGS) entry which is preliminary data.</text>
</comment>
<dbReference type="PANTHER" id="PTHR13774:SF32">
    <property type="entry name" value="ANTISENSE-ENHANCING SEQUENCE 1"/>
    <property type="match status" value="1"/>
</dbReference>
<dbReference type="Pfam" id="PF02567">
    <property type="entry name" value="PhzC-PhzF"/>
    <property type="match status" value="1"/>
</dbReference>
<dbReference type="Gene3D" id="3.10.310.10">
    <property type="entry name" value="Diaminopimelate Epimerase, Chain A, domain 1"/>
    <property type="match status" value="2"/>
</dbReference>
<dbReference type="NCBIfam" id="TIGR00654">
    <property type="entry name" value="PhzF_family"/>
    <property type="match status" value="1"/>
</dbReference>
<proteinExistence type="predicted"/>
<dbReference type="PIRSF" id="PIRSF016184">
    <property type="entry name" value="PhzC_PhzF"/>
    <property type="match status" value="1"/>
</dbReference>
<dbReference type="OrthoDB" id="75169at2759"/>
<organism evidence="2 3">
    <name type="scientific">Polytolypa hystricis (strain UAMH7299)</name>
    <dbReference type="NCBI Taxonomy" id="1447883"/>
    <lineage>
        <taxon>Eukaryota</taxon>
        <taxon>Fungi</taxon>
        <taxon>Dikarya</taxon>
        <taxon>Ascomycota</taxon>
        <taxon>Pezizomycotina</taxon>
        <taxon>Eurotiomycetes</taxon>
        <taxon>Eurotiomycetidae</taxon>
        <taxon>Onygenales</taxon>
        <taxon>Onygenales incertae sedis</taxon>
        <taxon>Polytolypa</taxon>
    </lineage>
</organism>
<dbReference type="GO" id="GO:0016853">
    <property type="term" value="F:isomerase activity"/>
    <property type="evidence" value="ECO:0007669"/>
    <property type="project" value="TreeGrafter"/>
</dbReference>
<name>A0A2B7XRQ2_POLH7</name>
<dbReference type="EMBL" id="PDNA01000132">
    <property type="protein sequence ID" value="PGH11441.1"/>
    <property type="molecule type" value="Genomic_DNA"/>
</dbReference>
<keyword evidence="3" id="KW-1185">Reference proteome</keyword>
<dbReference type="Proteomes" id="UP000224634">
    <property type="component" value="Unassembled WGS sequence"/>
</dbReference>
<gene>
    <name evidence="2" type="ORF">AJ80_07120</name>
</gene>
<dbReference type="SUPFAM" id="SSF54506">
    <property type="entry name" value="Diaminopimelate epimerase-like"/>
    <property type="match status" value="1"/>
</dbReference>
<reference evidence="2 3" key="1">
    <citation type="submission" date="2017-10" db="EMBL/GenBank/DDBJ databases">
        <title>Comparative genomics in systemic dimorphic fungi from Ajellomycetaceae.</title>
        <authorList>
            <person name="Munoz J.F."/>
            <person name="Mcewen J.G."/>
            <person name="Clay O.K."/>
            <person name="Cuomo C.A."/>
        </authorList>
    </citation>
    <scope>NUCLEOTIDE SEQUENCE [LARGE SCALE GENOMIC DNA]</scope>
    <source>
        <strain evidence="2 3">UAMH7299</strain>
    </source>
</reference>
<protein>
    <recommendedName>
        <fullName evidence="4">Phenazine biosynthesis protein</fullName>
    </recommendedName>
</protein>
<evidence type="ECO:0000313" key="3">
    <source>
        <dbReference type="Proteomes" id="UP000224634"/>
    </source>
</evidence>
<feature type="active site" evidence="1">
    <location>
        <position position="50"/>
    </location>
</feature>
<evidence type="ECO:0000256" key="1">
    <source>
        <dbReference type="PIRSR" id="PIRSR016184-1"/>
    </source>
</evidence>
<sequence length="345" mass="36909">MAHSLRFETLDVFTTSLYAGNPLAVIFLDEQHPISQTQKQQIAREFNLSETIFIHPANKSTGASEGGENEPAISRKIDIFMTNAELPFAGHPTIGAASWFLLHSSSAKDAENPAERVKSIITKAGEIPISISAADPNTVSALIPHNVHIHSRRLPLATVLQVHPSLTPFLKESDGAYRDGFPIVSIVKGMTCVHVGLPNLEALAALSTESAAGSISPTAQSEYFDDEWVAGGHVGAYFYVRDVWDDELQGNVIRSRMLDSTLEDPATGSAASGLACYLTLTDVAAGGAEIGDKKPWSYDIVQGVEMGKRSVIGLRVALKDGGKEIESVELSGSAVRVSEGSIRVE</sequence>
<evidence type="ECO:0000313" key="2">
    <source>
        <dbReference type="EMBL" id="PGH11441.1"/>
    </source>
</evidence>
<dbReference type="GO" id="GO:0005737">
    <property type="term" value="C:cytoplasm"/>
    <property type="evidence" value="ECO:0007669"/>
    <property type="project" value="TreeGrafter"/>
</dbReference>
<dbReference type="STRING" id="1447883.A0A2B7XRQ2"/>
<evidence type="ECO:0008006" key="4">
    <source>
        <dbReference type="Google" id="ProtNLM"/>
    </source>
</evidence>